<dbReference type="Pfam" id="PF03776">
    <property type="entry name" value="MinE"/>
    <property type="match status" value="1"/>
</dbReference>
<evidence type="ECO:0000313" key="3">
    <source>
        <dbReference type="EMBL" id="RGD75575.1"/>
    </source>
</evidence>
<dbReference type="RefSeq" id="WP_007049892.1">
    <property type="nucleotide sequence ID" value="NZ_CABKNJ010000001.1"/>
</dbReference>
<name>A0A3E3E2T9_9FIRM</name>
<comment type="function">
    <text evidence="2">Prevents the cell division inhibition by proteins MinC and MinD at internal division sites while permitting inhibition at polar sites. This ensures cell division at the proper site by restricting the formation of a division septum at the midpoint of the long axis of the cell.</text>
</comment>
<dbReference type="InterPro" id="IPR036707">
    <property type="entry name" value="MinE_sf"/>
</dbReference>
<evidence type="ECO:0000313" key="4">
    <source>
        <dbReference type="Proteomes" id="UP000261212"/>
    </source>
</evidence>
<dbReference type="GO" id="GO:0032955">
    <property type="term" value="P:regulation of division septum assembly"/>
    <property type="evidence" value="ECO:0007669"/>
    <property type="project" value="InterPro"/>
</dbReference>
<sequence length="87" mass="10321">MFDFLKDKTDESKSKDVAKERLQNILMKERTNISNDKLEMVKKDVLSVVNEYFEVNEMRSKTYLTKMKIGKEKKEENVLVSLMVIKE</sequence>
<dbReference type="GO" id="GO:0051301">
    <property type="term" value="P:cell division"/>
    <property type="evidence" value="ECO:0007669"/>
    <property type="project" value="UniProtKB-KW"/>
</dbReference>
<keyword evidence="3" id="KW-0132">Cell division</keyword>
<evidence type="ECO:0000256" key="1">
    <source>
        <dbReference type="ARBA" id="ARBA00008168"/>
    </source>
</evidence>
<evidence type="ECO:0000256" key="2">
    <source>
        <dbReference type="ARBA" id="ARBA00025265"/>
    </source>
</evidence>
<keyword evidence="3" id="KW-0131">Cell cycle</keyword>
<dbReference type="GeneID" id="98000234"/>
<dbReference type="AlphaFoldDB" id="A0A3E3E2T9"/>
<dbReference type="InterPro" id="IPR005527">
    <property type="entry name" value="MinE"/>
</dbReference>
<reference evidence="3 4" key="1">
    <citation type="submission" date="2018-08" db="EMBL/GenBank/DDBJ databases">
        <title>A genome reference for cultivated species of the human gut microbiota.</title>
        <authorList>
            <person name="Zou Y."/>
            <person name="Xue W."/>
            <person name="Luo G."/>
        </authorList>
    </citation>
    <scope>NUCLEOTIDE SEQUENCE [LARGE SCALE GENOMIC DNA]</scope>
    <source>
        <strain evidence="3 4">AM25-6</strain>
    </source>
</reference>
<protein>
    <submittedName>
        <fullName evidence="3">Cell division topological specificity factor MinE</fullName>
    </submittedName>
</protein>
<comment type="similarity">
    <text evidence="1">Belongs to the MinE family.</text>
</comment>
<organism evidence="3 4">
    <name type="scientific">Anaerofustis stercorihominis</name>
    <dbReference type="NCBI Taxonomy" id="214853"/>
    <lineage>
        <taxon>Bacteria</taxon>
        <taxon>Bacillati</taxon>
        <taxon>Bacillota</taxon>
        <taxon>Clostridia</taxon>
        <taxon>Eubacteriales</taxon>
        <taxon>Eubacteriaceae</taxon>
        <taxon>Anaerofustis</taxon>
    </lineage>
</organism>
<dbReference type="Gene3D" id="3.30.1070.10">
    <property type="entry name" value="Cell division topological specificity factor MinE"/>
    <property type="match status" value="1"/>
</dbReference>
<dbReference type="Proteomes" id="UP000261212">
    <property type="component" value="Unassembled WGS sequence"/>
</dbReference>
<accession>A0A3E3E2T9</accession>
<comment type="caution">
    <text evidence="3">The sequence shown here is derived from an EMBL/GenBank/DDBJ whole genome shotgun (WGS) entry which is preliminary data.</text>
</comment>
<proteinExistence type="inferred from homology"/>
<gene>
    <name evidence="3" type="ORF">DW687_04420</name>
</gene>
<dbReference type="EMBL" id="QUSM01000002">
    <property type="protein sequence ID" value="RGD75575.1"/>
    <property type="molecule type" value="Genomic_DNA"/>
</dbReference>